<feature type="transmembrane region" description="Helical" evidence="7">
    <location>
        <begin position="162"/>
        <end position="179"/>
    </location>
</feature>
<dbReference type="SUPFAM" id="SSF103481">
    <property type="entry name" value="Multidrug resistance efflux transporter EmrE"/>
    <property type="match status" value="1"/>
</dbReference>
<evidence type="ECO:0000256" key="6">
    <source>
        <dbReference type="SAM" id="MobiDB-lite"/>
    </source>
</evidence>
<evidence type="ECO:0000259" key="8">
    <source>
        <dbReference type="Pfam" id="PF00892"/>
    </source>
</evidence>
<dbReference type="Proteomes" id="UP000244896">
    <property type="component" value="Chromosome"/>
</dbReference>
<protein>
    <recommendedName>
        <fullName evidence="8">EamA domain-containing protein</fullName>
    </recommendedName>
</protein>
<dbReference type="AlphaFoldDB" id="A0A2U8E0V4"/>
<feature type="transmembrane region" description="Helical" evidence="7">
    <location>
        <begin position="129"/>
        <end position="150"/>
    </location>
</feature>
<evidence type="ECO:0000256" key="7">
    <source>
        <dbReference type="SAM" id="Phobius"/>
    </source>
</evidence>
<reference evidence="9 10" key="1">
    <citation type="journal article" date="2018" name="Syst. Appl. Microbiol.">
        <title>Ereboglobus luteus gen. nov. sp. nov. from cockroach guts, and new insights into the oxygen relationship of the genera Opitutus and Didymococcus (Verrucomicrobia: Opitutaceae).</title>
        <authorList>
            <person name="Tegtmeier D."/>
            <person name="Belitz A."/>
            <person name="Radek R."/>
            <person name="Heimerl T."/>
            <person name="Brune A."/>
        </authorList>
    </citation>
    <scope>NUCLEOTIDE SEQUENCE [LARGE SCALE GENOMIC DNA]</scope>
    <source>
        <strain evidence="9 10">Ho45</strain>
    </source>
</reference>
<accession>A0A2U8E0V4</accession>
<feature type="transmembrane region" description="Helical" evidence="7">
    <location>
        <begin position="74"/>
        <end position="93"/>
    </location>
</feature>
<evidence type="ECO:0000313" key="9">
    <source>
        <dbReference type="EMBL" id="AWI08487.1"/>
    </source>
</evidence>
<evidence type="ECO:0000256" key="1">
    <source>
        <dbReference type="ARBA" id="ARBA00004651"/>
    </source>
</evidence>
<dbReference type="InterPro" id="IPR037185">
    <property type="entry name" value="EmrE-like"/>
</dbReference>
<keyword evidence="10" id="KW-1185">Reference proteome</keyword>
<keyword evidence="4 7" id="KW-1133">Transmembrane helix</keyword>
<sequence length="347" mass="37796">MQKTPDAAGASRAHAPEPPLMNPTQNVRHWRAIGMLVLATAFWGLSFPTVKALALVHAAIQPGSGNWFTASATVGPRFVIGTVVLLIIHLLFLRGSARRRTTPAEWRQGLLLGLFAAGGMILQNDGLQFTAASTSAFLTQLTAILIPLYVAFRMRKNPGWRVWFCCALVITGVAILGQFDWRELRLGRGEFETLLGAFFFAGQILTLDRPEFAGNRVMRITLVMFATEAVIYSIMAFATAPNLSALAAPWASPAFIMLTLLLVVFCTFGAFFLMNAWQPKITATEAGLVYCFEPIFGTLLALFLPGLFSAAFGINYANETFTWTLLTGGAFITAANILLQLKPPVKS</sequence>
<organism evidence="9 10">
    <name type="scientific">Ereboglobus luteus</name>
    <dbReference type="NCBI Taxonomy" id="1796921"/>
    <lineage>
        <taxon>Bacteria</taxon>
        <taxon>Pseudomonadati</taxon>
        <taxon>Verrucomicrobiota</taxon>
        <taxon>Opitutia</taxon>
        <taxon>Opitutales</taxon>
        <taxon>Opitutaceae</taxon>
        <taxon>Ereboglobus</taxon>
    </lineage>
</organism>
<keyword evidence="3 7" id="KW-0812">Transmembrane</keyword>
<evidence type="ECO:0000256" key="2">
    <source>
        <dbReference type="ARBA" id="ARBA00022475"/>
    </source>
</evidence>
<dbReference type="PANTHER" id="PTHR42920">
    <property type="entry name" value="OS03G0707200 PROTEIN-RELATED"/>
    <property type="match status" value="1"/>
</dbReference>
<feature type="domain" description="EamA" evidence="8">
    <location>
        <begin position="32"/>
        <end position="176"/>
    </location>
</feature>
<dbReference type="PANTHER" id="PTHR42920:SF5">
    <property type="entry name" value="EAMA DOMAIN-CONTAINING PROTEIN"/>
    <property type="match status" value="1"/>
</dbReference>
<feature type="transmembrane region" description="Helical" evidence="7">
    <location>
        <begin position="250"/>
        <end position="274"/>
    </location>
</feature>
<dbReference type="GO" id="GO:0005886">
    <property type="term" value="C:plasma membrane"/>
    <property type="evidence" value="ECO:0007669"/>
    <property type="project" value="UniProtKB-SubCell"/>
</dbReference>
<dbReference type="Pfam" id="PF00892">
    <property type="entry name" value="EamA"/>
    <property type="match status" value="1"/>
</dbReference>
<gene>
    <name evidence="9" type="ORF">CKA38_03785</name>
</gene>
<feature type="transmembrane region" description="Helical" evidence="7">
    <location>
        <begin position="105"/>
        <end position="123"/>
    </location>
</feature>
<feature type="transmembrane region" description="Helical" evidence="7">
    <location>
        <begin position="32"/>
        <end position="54"/>
    </location>
</feature>
<keyword evidence="5 7" id="KW-0472">Membrane</keyword>
<dbReference type="InterPro" id="IPR000620">
    <property type="entry name" value="EamA_dom"/>
</dbReference>
<evidence type="ECO:0000313" key="10">
    <source>
        <dbReference type="Proteomes" id="UP000244896"/>
    </source>
</evidence>
<evidence type="ECO:0000256" key="4">
    <source>
        <dbReference type="ARBA" id="ARBA00022989"/>
    </source>
</evidence>
<proteinExistence type="predicted"/>
<feature type="transmembrane region" description="Helical" evidence="7">
    <location>
        <begin position="320"/>
        <end position="339"/>
    </location>
</feature>
<dbReference type="KEGG" id="elut:CKA38_03785"/>
<feature type="region of interest" description="Disordered" evidence="6">
    <location>
        <begin position="1"/>
        <end position="22"/>
    </location>
</feature>
<keyword evidence="2" id="KW-1003">Cell membrane</keyword>
<feature type="transmembrane region" description="Helical" evidence="7">
    <location>
        <begin position="295"/>
        <end position="314"/>
    </location>
</feature>
<comment type="subcellular location">
    <subcellularLocation>
        <location evidence="1">Cell membrane</location>
        <topology evidence="1">Multi-pass membrane protein</topology>
    </subcellularLocation>
</comment>
<dbReference type="InterPro" id="IPR051258">
    <property type="entry name" value="Diverse_Substrate_Transporter"/>
</dbReference>
<dbReference type="EMBL" id="CP023004">
    <property type="protein sequence ID" value="AWI08487.1"/>
    <property type="molecule type" value="Genomic_DNA"/>
</dbReference>
<feature type="transmembrane region" description="Helical" evidence="7">
    <location>
        <begin position="220"/>
        <end position="238"/>
    </location>
</feature>
<evidence type="ECO:0000256" key="3">
    <source>
        <dbReference type="ARBA" id="ARBA00022692"/>
    </source>
</evidence>
<evidence type="ECO:0000256" key="5">
    <source>
        <dbReference type="ARBA" id="ARBA00023136"/>
    </source>
</evidence>
<feature type="transmembrane region" description="Helical" evidence="7">
    <location>
        <begin position="191"/>
        <end position="208"/>
    </location>
</feature>
<name>A0A2U8E0V4_9BACT</name>